<dbReference type="RefSeq" id="WP_285727149.1">
    <property type="nucleotide sequence ID" value="NZ_BSDD01000005.1"/>
</dbReference>
<proteinExistence type="predicted"/>
<sequence length="206" mass="22687">MVSDGPVEASETLWRTALHDFNNLLAGIQGVLDLSDPAEPLSPRNRLRLEATLEEGRNLVAMSRALALGRIPDAGQLPWPEWREGLLRRLEPLSVLFKCPVEVVLAESGDGRPWPAPLLQDWAVALSRQILPWVAPGALRIEAEVAPEGWRLRWPDAPPIPPALLPVPPEDAARNLTSLWLRSMGERLGLTLEAREGTLVALLPKD</sequence>
<protein>
    <recommendedName>
        <fullName evidence="3">Signal transduction histidine kinase dimerisation/phosphoacceptor domain-containing protein</fullName>
    </recommendedName>
</protein>
<keyword evidence="2" id="KW-1185">Reference proteome</keyword>
<accession>A0ABQ5Q8L4</accession>
<gene>
    <name evidence="1" type="ORF">GETHPA_27000</name>
</gene>
<evidence type="ECO:0000313" key="2">
    <source>
        <dbReference type="Proteomes" id="UP001165089"/>
    </source>
</evidence>
<evidence type="ECO:0000313" key="1">
    <source>
        <dbReference type="EMBL" id="GLH71167.1"/>
    </source>
</evidence>
<evidence type="ECO:0008006" key="3">
    <source>
        <dbReference type="Google" id="ProtNLM"/>
    </source>
</evidence>
<dbReference type="Proteomes" id="UP001165089">
    <property type="component" value="Unassembled WGS sequence"/>
</dbReference>
<dbReference type="EMBL" id="BSDD01000005">
    <property type="protein sequence ID" value="GLH71167.1"/>
    <property type="molecule type" value="Genomic_DNA"/>
</dbReference>
<name>A0ABQ5Q8L4_9BACT</name>
<organism evidence="1 2">
    <name type="scientific">Geothrix rubra</name>
    <dbReference type="NCBI Taxonomy" id="2927977"/>
    <lineage>
        <taxon>Bacteria</taxon>
        <taxon>Pseudomonadati</taxon>
        <taxon>Acidobacteriota</taxon>
        <taxon>Holophagae</taxon>
        <taxon>Holophagales</taxon>
        <taxon>Holophagaceae</taxon>
        <taxon>Geothrix</taxon>
    </lineage>
</organism>
<reference evidence="1 2" key="1">
    <citation type="journal article" date="2023" name="Antonie Van Leeuwenhoek">
        <title>Mesoterricola silvestris gen. nov., sp. nov., Mesoterricola sediminis sp. nov., Geothrix oryzae sp. nov., Geothrix edaphica sp. nov., Geothrix rubra sp. nov., and Geothrix limicola sp. nov., six novel members of Acidobacteriota isolated from soils.</title>
        <authorList>
            <person name="Itoh H."/>
            <person name="Sugisawa Y."/>
            <person name="Mise K."/>
            <person name="Xu Z."/>
            <person name="Kuniyasu M."/>
            <person name="Ushijima N."/>
            <person name="Kawano K."/>
            <person name="Kobayashi E."/>
            <person name="Shiratori Y."/>
            <person name="Masuda Y."/>
            <person name="Senoo K."/>
        </authorList>
    </citation>
    <scope>NUCLEOTIDE SEQUENCE [LARGE SCALE GENOMIC DNA]</scope>
    <source>
        <strain evidence="1 2">Red803</strain>
    </source>
</reference>
<comment type="caution">
    <text evidence="1">The sequence shown here is derived from an EMBL/GenBank/DDBJ whole genome shotgun (WGS) entry which is preliminary data.</text>
</comment>